<evidence type="ECO:0000256" key="1">
    <source>
        <dbReference type="ARBA" id="ARBA00004141"/>
    </source>
</evidence>
<dbReference type="InterPro" id="IPR006603">
    <property type="entry name" value="PQ-loop_rpt"/>
</dbReference>
<evidence type="ECO:0000313" key="7">
    <source>
        <dbReference type="Proteomes" id="UP000552954"/>
    </source>
</evidence>
<reference evidence="6 7" key="1">
    <citation type="submission" date="2020-05" db="EMBL/GenBank/DDBJ databases">
        <authorList>
            <person name="Khan S.A."/>
            <person name="Jeon C.O."/>
            <person name="Chun B.H."/>
        </authorList>
    </citation>
    <scope>NUCLEOTIDE SEQUENCE [LARGE SCALE GENOMIC DNA]</scope>
    <source>
        <strain evidence="6 7">B156</strain>
    </source>
</reference>
<dbReference type="InterPro" id="IPR047662">
    <property type="entry name" value="SemiSWEET"/>
</dbReference>
<reference evidence="6 7" key="2">
    <citation type="submission" date="2020-06" db="EMBL/GenBank/DDBJ databases">
        <title>Ramlibacter rhizophilus sp. nov., isolated from rhizosphere soil of national flower Mugunghwa from South Korea.</title>
        <authorList>
            <person name="Zheng-Fei Y."/>
            <person name="Huan T."/>
        </authorList>
    </citation>
    <scope>NUCLEOTIDE SEQUENCE [LARGE SCALE GENOMIC DNA]</scope>
    <source>
        <strain evidence="6 7">B156</strain>
    </source>
</reference>
<keyword evidence="2 5" id="KW-0812">Transmembrane</keyword>
<feature type="transmembrane region" description="Helical" evidence="5">
    <location>
        <begin position="37"/>
        <end position="56"/>
    </location>
</feature>
<accession>A0A849KFY0</accession>
<organism evidence="6 7">
    <name type="scientific">Ramlibacter montanisoli</name>
    <dbReference type="NCBI Taxonomy" id="2732512"/>
    <lineage>
        <taxon>Bacteria</taxon>
        <taxon>Pseudomonadati</taxon>
        <taxon>Pseudomonadota</taxon>
        <taxon>Betaproteobacteria</taxon>
        <taxon>Burkholderiales</taxon>
        <taxon>Comamonadaceae</taxon>
        <taxon>Ramlibacter</taxon>
    </lineage>
</organism>
<name>A0A849KFY0_9BURK</name>
<proteinExistence type="predicted"/>
<comment type="subcellular location">
    <subcellularLocation>
        <location evidence="1">Membrane</location>
        <topology evidence="1">Multi-pass membrane protein</topology>
    </subcellularLocation>
</comment>
<feature type="transmembrane region" description="Helical" evidence="5">
    <location>
        <begin position="62"/>
        <end position="79"/>
    </location>
</feature>
<evidence type="ECO:0000256" key="4">
    <source>
        <dbReference type="ARBA" id="ARBA00023136"/>
    </source>
</evidence>
<keyword evidence="7" id="KW-1185">Reference proteome</keyword>
<keyword evidence="4 5" id="KW-0472">Membrane</keyword>
<dbReference type="Gene3D" id="1.20.1280.290">
    <property type="match status" value="1"/>
</dbReference>
<dbReference type="AlphaFoldDB" id="A0A849KFY0"/>
<protein>
    <submittedName>
        <fullName evidence="6">SemiSWEET transporter</fullName>
    </submittedName>
</protein>
<evidence type="ECO:0000256" key="5">
    <source>
        <dbReference type="SAM" id="Phobius"/>
    </source>
</evidence>
<dbReference type="NCBIfam" id="NF037968">
    <property type="entry name" value="SemiSWEET_2"/>
    <property type="match status" value="1"/>
</dbReference>
<dbReference type="RefSeq" id="WP_171557899.1">
    <property type="nucleotide sequence ID" value="NZ_JABFCS010000001.1"/>
</dbReference>
<dbReference type="EMBL" id="JABFCS010000001">
    <property type="protein sequence ID" value="NNU43083.1"/>
    <property type="molecule type" value="Genomic_DNA"/>
</dbReference>
<evidence type="ECO:0000256" key="3">
    <source>
        <dbReference type="ARBA" id="ARBA00022989"/>
    </source>
</evidence>
<dbReference type="Proteomes" id="UP000552954">
    <property type="component" value="Unassembled WGS sequence"/>
</dbReference>
<keyword evidence="3 5" id="KW-1133">Transmembrane helix</keyword>
<sequence length="100" mass="11124">MQASDILGYLAGTLTTAALVPQVWRTFRTKDVSGISLRMYTIFTIGIAVWLAYGFLLKEMPMLVANSVSLVLACTVLAMKLRYGRQRLGYPVGHGRTQQR</sequence>
<comment type="caution">
    <text evidence="6">The sequence shown here is derived from an EMBL/GenBank/DDBJ whole genome shotgun (WGS) entry which is preliminary data.</text>
</comment>
<gene>
    <name evidence="6" type="ORF">HK415_07810</name>
</gene>
<dbReference type="Pfam" id="PF04193">
    <property type="entry name" value="PQ-loop"/>
    <property type="match status" value="1"/>
</dbReference>
<evidence type="ECO:0000256" key="2">
    <source>
        <dbReference type="ARBA" id="ARBA00022692"/>
    </source>
</evidence>
<dbReference type="GO" id="GO:0051119">
    <property type="term" value="F:sugar transmembrane transporter activity"/>
    <property type="evidence" value="ECO:0007669"/>
    <property type="project" value="InterPro"/>
</dbReference>
<dbReference type="GO" id="GO:0016020">
    <property type="term" value="C:membrane"/>
    <property type="evidence" value="ECO:0007669"/>
    <property type="project" value="UniProtKB-SubCell"/>
</dbReference>
<evidence type="ECO:0000313" key="6">
    <source>
        <dbReference type="EMBL" id="NNU43083.1"/>
    </source>
</evidence>